<comment type="caution">
    <text evidence="1">The sequence shown here is derived from an EMBL/GenBank/DDBJ whole genome shotgun (WGS) entry which is preliminary data.</text>
</comment>
<dbReference type="RefSeq" id="WP_183264068.1">
    <property type="nucleotide sequence ID" value="NZ_BAAAVZ010000006.1"/>
</dbReference>
<evidence type="ECO:0000313" key="2">
    <source>
        <dbReference type="Proteomes" id="UP000539538"/>
    </source>
</evidence>
<dbReference type="Proteomes" id="UP000539538">
    <property type="component" value="Unassembled WGS sequence"/>
</dbReference>
<sequence length="77" mass="8096">MLCAAPIADEAGDLSNHLSGNRFPRENWTIDKHAAHARPDGAESVADIAVTELGGQGLRKHAPDVGNGGIPWMQLAV</sequence>
<keyword evidence="2" id="KW-1185">Reference proteome</keyword>
<accession>A0ABR6L990</accession>
<protein>
    <submittedName>
        <fullName evidence="1">Uncharacterized protein</fullName>
    </submittedName>
</protein>
<proteinExistence type="predicted"/>
<evidence type="ECO:0000313" key="1">
    <source>
        <dbReference type="EMBL" id="MBB4652501.1"/>
    </source>
</evidence>
<dbReference type="EMBL" id="JACHOT010000007">
    <property type="protein sequence ID" value="MBB4652501.1"/>
    <property type="molecule type" value="Genomic_DNA"/>
</dbReference>
<reference evidence="1 2" key="1">
    <citation type="submission" date="2020-08" db="EMBL/GenBank/DDBJ databases">
        <title>Genomic Encyclopedia of Type Strains, Phase IV (KMG-IV): sequencing the most valuable type-strain genomes for metagenomic binning, comparative biology and taxonomic classification.</title>
        <authorList>
            <person name="Goeker M."/>
        </authorList>
    </citation>
    <scope>NUCLEOTIDE SEQUENCE [LARGE SCALE GENOMIC DNA]</scope>
    <source>
        <strain evidence="1 2">DSM 7050</strain>
    </source>
</reference>
<name>A0ABR6L990_9HYPH</name>
<gene>
    <name evidence="1" type="ORF">GGQ99_004277</name>
</gene>
<organism evidence="1 2">
    <name type="scientific">Aminobacter niigataensis</name>
    <dbReference type="NCBI Taxonomy" id="83265"/>
    <lineage>
        <taxon>Bacteria</taxon>
        <taxon>Pseudomonadati</taxon>
        <taxon>Pseudomonadota</taxon>
        <taxon>Alphaproteobacteria</taxon>
        <taxon>Hyphomicrobiales</taxon>
        <taxon>Phyllobacteriaceae</taxon>
        <taxon>Aminobacter</taxon>
    </lineage>
</organism>